<gene>
    <name evidence="4" type="primary">LOC112692502</name>
</gene>
<dbReference type="CDD" id="cd00160">
    <property type="entry name" value="RhoGEF"/>
    <property type="match status" value="1"/>
</dbReference>
<dbReference type="SUPFAM" id="SSF48065">
    <property type="entry name" value="DBL homology domain (DH-domain)"/>
    <property type="match status" value="1"/>
</dbReference>
<evidence type="ECO:0000313" key="4">
    <source>
        <dbReference type="RefSeq" id="XP_025422957.1"/>
    </source>
</evidence>
<dbReference type="InterPro" id="IPR011993">
    <property type="entry name" value="PH-like_dom_sf"/>
</dbReference>
<dbReference type="PROSITE" id="PS50010">
    <property type="entry name" value="DH_2"/>
    <property type="match status" value="1"/>
</dbReference>
<dbReference type="Gene3D" id="2.30.29.30">
    <property type="entry name" value="Pleckstrin-homology domain (PH domain)/Phosphotyrosine-binding domain (PTB)"/>
    <property type="match status" value="1"/>
</dbReference>
<dbReference type="GeneID" id="112692502"/>
<evidence type="ECO:0000259" key="1">
    <source>
        <dbReference type="PROSITE" id="PS50003"/>
    </source>
</evidence>
<feature type="domain" description="DH" evidence="2">
    <location>
        <begin position="4"/>
        <end position="179"/>
    </location>
</feature>
<dbReference type="PROSITE" id="PS50003">
    <property type="entry name" value="PH_DOMAIN"/>
    <property type="match status" value="1"/>
</dbReference>
<organism evidence="3 4">
    <name type="scientific">Sipha flava</name>
    <name type="common">yellow sugarcane aphid</name>
    <dbReference type="NCBI Taxonomy" id="143950"/>
    <lineage>
        <taxon>Eukaryota</taxon>
        <taxon>Metazoa</taxon>
        <taxon>Ecdysozoa</taxon>
        <taxon>Arthropoda</taxon>
        <taxon>Hexapoda</taxon>
        <taxon>Insecta</taxon>
        <taxon>Pterygota</taxon>
        <taxon>Neoptera</taxon>
        <taxon>Paraneoptera</taxon>
        <taxon>Hemiptera</taxon>
        <taxon>Sternorrhyncha</taxon>
        <taxon>Aphidomorpha</taxon>
        <taxon>Aphidoidea</taxon>
        <taxon>Aphididae</taxon>
        <taxon>Sipha</taxon>
    </lineage>
</organism>
<sequence>MTLEKTLAISEILETEQSYVNNLKEIIVEYLEYWKYKQILSKEYSNQLFGNITEIYEFSRIFLSELELTNNNVSKIAHCFLNNHLKFIIYSTYCINFQNSDAILSEVMQTTNIIHQRQSELGHRLPLGSYLALPIQRIMRYHLLLKKLATCTLDNATEHELIIKAYNKMILLVKIIDETKNKYEKTGRIEKIQLMIKYWKDKTNVELPNNCFELHAEGDLMIMGTKKKMHVILLNNMLLIAKKQKCELLKAHILNRNIIVIENVKRSPLSFRVLSNAEPKFSYTLQVNLMEEKVFWVKMLKNMNADVLKLSQIGLAELMDEYFNIVGEYLEILK</sequence>
<dbReference type="Proteomes" id="UP000694846">
    <property type="component" value="Unplaced"/>
</dbReference>
<dbReference type="AlphaFoldDB" id="A0A8B8GKH6"/>
<accession>A0A8B8GKH6</accession>
<keyword evidence="3" id="KW-1185">Reference proteome</keyword>
<name>A0A8B8GKH6_9HEMI</name>
<dbReference type="OrthoDB" id="1594986at2759"/>
<dbReference type="Pfam" id="PF00621">
    <property type="entry name" value="RhoGEF"/>
    <property type="match status" value="1"/>
</dbReference>
<dbReference type="InterPro" id="IPR001849">
    <property type="entry name" value="PH_domain"/>
</dbReference>
<dbReference type="SUPFAM" id="SSF50729">
    <property type="entry name" value="PH domain-like"/>
    <property type="match status" value="1"/>
</dbReference>
<dbReference type="RefSeq" id="XP_025422957.1">
    <property type="nucleotide sequence ID" value="XM_025567172.1"/>
</dbReference>
<reference evidence="4" key="1">
    <citation type="submission" date="2025-08" db="UniProtKB">
        <authorList>
            <consortium name="RefSeq"/>
        </authorList>
    </citation>
    <scope>IDENTIFICATION</scope>
    <source>
        <tissue evidence="4">Whole body</tissue>
    </source>
</reference>
<dbReference type="Gene3D" id="1.20.900.10">
    <property type="entry name" value="Dbl homology (DH) domain"/>
    <property type="match status" value="1"/>
</dbReference>
<dbReference type="PANTHER" id="PTHR45924">
    <property type="entry name" value="FI17866P1"/>
    <property type="match status" value="1"/>
</dbReference>
<dbReference type="InterPro" id="IPR035899">
    <property type="entry name" value="DBL_dom_sf"/>
</dbReference>
<feature type="domain" description="PH" evidence="1">
    <location>
        <begin position="213"/>
        <end position="305"/>
    </location>
</feature>
<dbReference type="PANTHER" id="PTHR45924:SF2">
    <property type="entry name" value="FI17866P1"/>
    <property type="match status" value="1"/>
</dbReference>
<proteinExistence type="predicted"/>
<dbReference type="GO" id="GO:0005085">
    <property type="term" value="F:guanyl-nucleotide exchange factor activity"/>
    <property type="evidence" value="ECO:0007669"/>
    <property type="project" value="InterPro"/>
</dbReference>
<dbReference type="InterPro" id="IPR000219">
    <property type="entry name" value="DH_dom"/>
</dbReference>
<evidence type="ECO:0000313" key="3">
    <source>
        <dbReference type="Proteomes" id="UP000694846"/>
    </source>
</evidence>
<dbReference type="SMART" id="SM00325">
    <property type="entry name" value="RhoGEF"/>
    <property type="match status" value="1"/>
</dbReference>
<evidence type="ECO:0000259" key="2">
    <source>
        <dbReference type="PROSITE" id="PS50010"/>
    </source>
</evidence>
<dbReference type="GO" id="GO:0031267">
    <property type="term" value="F:small GTPase binding"/>
    <property type="evidence" value="ECO:0007669"/>
    <property type="project" value="TreeGrafter"/>
</dbReference>
<protein>
    <submittedName>
        <fullName evidence="4">Pleckstrin homology domain-containing family G member 1-like</fullName>
    </submittedName>
</protein>